<feature type="region of interest" description="Disordered" evidence="1">
    <location>
        <begin position="124"/>
        <end position="380"/>
    </location>
</feature>
<reference evidence="2 3" key="2">
    <citation type="journal article" date="2011" name="Stand. Genomic Sci.">
        <title>Complete genome sequence of Oceanithermus profundus type strain (506).</title>
        <authorList>
            <person name="Pati A."/>
            <person name="Zhang X."/>
            <person name="Lapidus A."/>
            <person name="Nolan M."/>
            <person name="Lucas S."/>
            <person name="Del Rio T.G."/>
            <person name="Tice H."/>
            <person name="Cheng J.F."/>
            <person name="Tapia R."/>
            <person name="Han C."/>
            <person name="Goodwin L."/>
            <person name="Pitluck S."/>
            <person name="Liolios K."/>
            <person name="Pagani I."/>
            <person name="Ivanova N."/>
            <person name="Mavromatis K."/>
            <person name="Chen A."/>
            <person name="Palaniappan K."/>
            <person name="Hauser L."/>
            <person name="Jeffries C.D."/>
            <person name="Brambilla E.M."/>
            <person name="Rohl A."/>
            <person name="Mwirichia R."/>
            <person name="Rohde M."/>
            <person name="Tindall B.J."/>
            <person name="Sikorski J."/>
            <person name="Wirth R."/>
            <person name="Goker M."/>
            <person name="Woyke T."/>
            <person name="Detter J.C."/>
            <person name="Bristow J."/>
            <person name="Eisen J.A."/>
            <person name="Markowitz V."/>
            <person name="Hugenholtz P."/>
            <person name="Kyrpides N.C."/>
            <person name="Klenk H.P."/>
            <person name="Land M."/>
        </authorList>
    </citation>
    <scope>NUCLEOTIDE SEQUENCE [LARGE SCALE GENOMIC DNA]</scope>
    <source>
        <strain evidence="3">DSM 14977 / NBRC 100410 / VKM B-2274 / 506</strain>
    </source>
</reference>
<evidence type="ECO:0000256" key="1">
    <source>
        <dbReference type="SAM" id="MobiDB-lite"/>
    </source>
</evidence>
<reference evidence="3" key="1">
    <citation type="submission" date="2010-11" db="EMBL/GenBank/DDBJ databases">
        <title>The complete sequence of chromosome of Oceanithermus profundus DSM 14977.</title>
        <authorList>
            <consortium name="US DOE Joint Genome Institute (JGI-PGF)"/>
            <person name="Lucas S."/>
            <person name="Copeland A."/>
            <person name="Lapidus A."/>
            <person name="Bruce D."/>
            <person name="Goodwin L."/>
            <person name="Pitluck S."/>
            <person name="Kyrpides N."/>
            <person name="Mavromatis K."/>
            <person name="Pagani I."/>
            <person name="Ivanova N."/>
            <person name="Zhang X."/>
            <person name="Brettin T."/>
            <person name="Detter J.C."/>
            <person name="Tapia R."/>
            <person name="Han C."/>
            <person name="Land M."/>
            <person name="Hauser L."/>
            <person name="Markowitz V."/>
            <person name="Cheng J.-F."/>
            <person name="Hugenholtz P."/>
            <person name="Woyke T."/>
            <person name="Wu D."/>
            <person name="Tindall B."/>
            <person name="Faehnrich R."/>
            <person name="Brambilla E."/>
            <person name="Klenk H.-P."/>
            <person name="Eisen J.A."/>
        </authorList>
    </citation>
    <scope>NUCLEOTIDE SEQUENCE [LARGE SCALE GENOMIC DNA]</scope>
    <source>
        <strain evidence="3">DSM 14977 / NBRC 100410 / VKM B-2274 / 506</strain>
    </source>
</reference>
<dbReference type="eggNOG" id="ENOG5032XZ8">
    <property type="taxonomic scope" value="Bacteria"/>
</dbReference>
<proteinExistence type="predicted"/>
<dbReference type="AlphaFoldDB" id="E4UAH8"/>
<organism evidence="2 3">
    <name type="scientific">Oceanithermus profundus (strain DSM 14977 / NBRC 100410 / VKM B-2274 / 506)</name>
    <dbReference type="NCBI Taxonomy" id="670487"/>
    <lineage>
        <taxon>Bacteria</taxon>
        <taxon>Thermotogati</taxon>
        <taxon>Deinococcota</taxon>
        <taxon>Deinococci</taxon>
        <taxon>Thermales</taxon>
        <taxon>Thermaceae</taxon>
        <taxon>Oceanithermus</taxon>
    </lineage>
</organism>
<accession>E4UAH8</accession>
<dbReference type="Proteomes" id="UP000008722">
    <property type="component" value="Chromosome"/>
</dbReference>
<feature type="compositionally biased region" description="Low complexity" evidence="1">
    <location>
        <begin position="167"/>
        <end position="201"/>
    </location>
</feature>
<dbReference type="EMBL" id="CP002361">
    <property type="protein sequence ID" value="ADR37683.1"/>
    <property type="molecule type" value="Genomic_DNA"/>
</dbReference>
<keyword evidence="3" id="KW-1185">Reference proteome</keyword>
<sequence precursor="true">MDLHRRWAARRAWRVRAALAAILALAAWALKPALGPWALALPLAALLYPVRRELAGALAEIDRRLGLAYRTALETPPTDPAYPQLRAEAKRAARAARPPRPPLAETALALALWGLAAALPVPARPGGPPPAEAVAGAPAERLPATSEPAPEAARERTVPASPPAADAPPAAEEAPAPEPGATGPAARPPEEAGAPEPQAGDEPPPTEAVPQETATGAREADGEERAAPAERPQAQGDGGAVDRAAETANGRGEEAPGADRPQAGAAEDAAPQARAPQAVEGPPADATDAAAAEGLREGTAAPGSPEDGAEGAAGAGTGEDRGSAPGAAGDGFEPVPPAAADAPEGPPAELPSPWEQGTPPEAVRRAAERYLQDAPLPPGAAEALRRYFELDR</sequence>
<gene>
    <name evidence="2" type="ordered locus">Ocepr_2235</name>
</gene>
<dbReference type="STRING" id="670487.Ocepr_2235"/>
<feature type="compositionally biased region" description="Basic and acidic residues" evidence="1">
    <location>
        <begin position="218"/>
        <end position="228"/>
    </location>
</feature>
<feature type="compositionally biased region" description="Basic and acidic residues" evidence="1">
    <location>
        <begin position="362"/>
        <end position="371"/>
    </location>
</feature>
<name>E4UAH8_OCEP5</name>
<feature type="compositionally biased region" description="Low complexity" evidence="1">
    <location>
        <begin position="300"/>
        <end position="310"/>
    </location>
</feature>
<dbReference type="HOGENOM" id="CLU_723219_0_0_0"/>
<evidence type="ECO:0000313" key="2">
    <source>
        <dbReference type="EMBL" id="ADR37683.1"/>
    </source>
</evidence>
<dbReference type="RefSeq" id="WP_013458853.1">
    <property type="nucleotide sequence ID" value="NC_014761.1"/>
</dbReference>
<protein>
    <submittedName>
        <fullName evidence="2">Uncharacterized protein</fullName>
    </submittedName>
</protein>
<evidence type="ECO:0000313" key="3">
    <source>
        <dbReference type="Proteomes" id="UP000008722"/>
    </source>
</evidence>
<dbReference type="OrthoDB" id="32186at2"/>
<feature type="compositionally biased region" description="Low complexity" evidence="1">
    <location>
        <begin position="258"/>
        <end position="292"/>
    </location>
</feature>
<dbReference type="KEGG" id="opr:Ocepr_2235"/>
<feature type="compositionally biased region" description="Low complexity" evidence="1">
    <location>
        <begin position="132"/>
        <end position="141"/>
    </location>
</feature>